<keyword evidence="6 7" id="KW-0482">Metalloprotease</keyword>
<dbReference type="RefSeq" id="WP_078693789.1">
    <property type="nucleotide sequence ID" value="NZ_FUWX01000009.1"/>
</dbReference>
<comment type="catalytic activity">
    <reaction evidence="7">
        <text>Release of the N-terminal residue from a tripeptide.</text>
        <dbReference type="EC" id="3.4.11.4"/>
    </reaction>
</comment>
<name>A0A1T4MR57_9FUSO</name>
<organism evidence="11 12">
    <name type="scientific">Cetobacterium ceti</name>
    <dbReference type="NCBI Taxonomy" id="180163"/>
    <lineage>
        <taxon>Bacteria</taxon>
        <taxon>Fusobacteriati</taxon>
        <taxon>Fusobacteriota</taxon>
        <taxon>Fusobacteriia</taxon>
        <taxon>Fusobacteriales</taxon>
        <taxon>Fusobacteriaceae</taxon>
        <taxon>Cetobacterium</taxon>
    </lineage>
</organism>
<feature type="binding site" evidence="7 9">
    <location>
        <position position="78"/>
    </location>
    <ligand>
        <name>Zn(2+)</name>
        <dbReference type="ChEBI" id="CHEBI:29105"/>
        <label>1</label>
    </ligand>
</feature>
<keyword evidence="3 7" id="KW-0479">Metal-binding</keyword>
<sequence length="407" mass="45897">MNYLLDKFLQYIKIDTTSDETSETCPSTKIQLNLAKIILEDMQALGLEDISLDENGYIMGTLPSNCDKSIPTVGFIAHMDTAPSFNGTNVNPQIIKDYNGENITLNKEKNIHMTIKDFPELKNYTGQDLIVTDGTTLLGADDKAGIVEILTAIKYLKEHPEIKHGEIRIGFTPDEEIGRGANLFDVKKFNAQFAYTVDGGAIGELEYENFNAASGKIKIQGRNIHPGSAKNKMINSLLLGMELNSMLPVDQRPEYTEGYEGFFLLCDMHGDVENTQMDYIIRDHSMEKFNQKKELLIKTVEYLQEKYKDATIELEIKDSYFNMREKIEPVYHIIELAKKSMEEVGITPNIKPIRGGTDGARLSFEGLPCPNLFTGGHNFHGKFEYIPIQSMEKSVELIVKIVENLTK</sequence>
<keyword evidence="7" id="KW-0963">Cytoplasm</keyword>
<evidence type="ECO:0000256" key="1">
    <source>
        <dbReference type="ARBA" id="ARBA00009692"/>
    </source>
</evidence>
<dbReference type="EMBL" id="FUWX01000009">
    <property type="protein sequence ID" value="SJZ69539.1"/>
    <property type="molecule type" value="Genomic_DNA"/>
</dbReference>
<dbReference type="GO" id="GO:0045148">
    <property type="term" value="F:tripeptide aminopeptidase activity"/>
    <property type="evidence" value="ECO:0007669"/>
    <property type="project" value="UniProtKB-UniRule"/>
</dbReference>
<protein>
    <recommendedName>
        <fullName evidence="7">Peptidase T</fullName>
        <ecNumber evidence="7">3.4.11.4</ecNumber>
    </recommendedName>
    <alternativeName>
        <fullName evidence="7">Aminotripeptidase</fullName>
        <shortName evidence="7">Tripeptidase</shortName>
    </alternativeName>
    <alternativeName>
        <fullName evidence="7">Tripeptide aminopeptidase</fullName>
    </alternativeName>
</protein>
<dbReference type="AlphaFoldDB" id="A0A1T4MR57"/>
<dbReference type="GO" id="GO:0006508">
    <property type="term" value="P:proteolysis"/>
    <property type="evidence" value="ECO:0007669"/>
    <property type="project" value="UniProtKB-UniRule"/>
</dbReference>
<dbReference type="NCBIfam" id="TIGR01882">
    <property type="entry name" value="peptidase-T"/>
    <property type="match status" value="1"/>
</dbReference>
<evidence type="ECO:0000256" key="8">
    <source>
        <dbReference type="PIRSR" id="PIRSR037215-1"/>
    </source>
</evidence>
<reference evidence="11 12" key="1">
    <citation type="submission" date="2017-02" db="EMBL/GenBank/DDBJ databases">
        <authorList>
            <person name="Peterson S.W."/>
        </authorList>
    </citation>
    <scope>NUCLEOTIDE SEQUENCE [LARGE SCALE GENOMIC DNA]</scope>
    <source>
        <strain evidence="11 12">ATCC 700028</strain>
    </source>
</reference>
<dbReference type="NCBIfam" id="NF003976">
    <property type="entry name" value="PRK05469.1"/>
    <property type="match status" value="1"/>
</dbReference>
<evidence type="ECO:0000256" key="4">
    <source>
        <dbReference type="ARBA" id="ARBA00022801"/>
    </source>
</evidence>
<dbReference type="NCBIfam" id="NF009920">
    <property type="entry name" value="PRK13381.1"/>
    <property type="match status" value="1"/>
</dbReference>
<feature type="domain" description="Peptidase M20 dimerisation" evidence="10">
    <location>
        <begin position="207"/>
        <end position="309"/>
    </location>
</feature>
<keyword evidence="7 11" id="KW-0031">Aminopeptidase</keyword>
<dbReference type="InterPro" id="IPR011650">
    <property type="entry name" value="Peptidase_M20_dimer"/>
</dbReference>
<feature type="binding site" evidence="7 9">
    <location>
        <position position="380"/>
    </location>
    <ligand>
        <name>Zn(2+)</name>
        <dbReference type="ChEBI" id="CHEBI:29105"/>
        <label>2</label>
    </ligand>
</feature>
<dbReference type="Proteomes" id="UP000191153">
    <property type="component" value="Unassembled WGS sequence"/>
</dbReference>
<evidence type="ECO:0000256" key="3">
    <source>
        <dbReference type="ARBA" id="ARBA00022723"/>
    </source>
</evidence>
<evidence type="ECO:0000256" key="6">
    <source>
        <dbReference type="ARBA" id="ARBA00023049"/>
    </source>
</evidence>
<evidence type="ECO:0000256" key="7">
    <source>
        <dbReference type="HAMAP-Rule" id="MF_00550"/>
    </source>
</evidence>
<dbReference type="EC" id="3.4.11.4" evidence="7"/>
<dbReference type="GO" id="GO:0008237">
    <property type="term" value="F:metallopeptidase activity"/>
    <property type="evidence" value="ECO:0007669"/>
    <property type="project" value="UniProtKB-KW"/>
</dbReference>
<dbReference type="PROSITE" id="PS00758">
    <property type="entry name" value="ARGE_DAPE_CPG2_1"/>
    <property type="match status" value="1"/>
</dbReference>
<dbReference type="Pfam" id="PF01546">
    <property type="entry name" value="Peptidase_M20"/>
    <property type="match status" value="1"/>
</dbReference>
<dbReference type="Gene3D" id="3.30.70.360">
    <property type="match status" value="1"/>
</dbReference>
<keyword evidence="4 7" id="KW-0378">Hydrolase</keyword>
<dbReference type="STRING" id="180163.SAMN02745174_01291"/>
<feature type="active site" description="Proton acceptor" evidence="7 8">
    <location>
        <position position="175"/>
    </location>
</feature>
<feature type="binding site" evidence="7 9">
    <location>
        <position position="176"/>
    </location>
    <ligand>
        <name>Zn(2+)</name>
        <dbReference type="ChEBI" id="CHEBI:29105"/>
        <label>2</label>
    </ligand>
</feature>
<feature type="binding site" evidence="7 9">
    <location>
        <position position="198"/>
    </location>
    <ligand>
        <name>Zn(2+)</name>
        <dbReference type="ChEBI" id="CHEBI:29105"/>
        <label>1</label>
    </ligand>
</feature>
<dbReference type="GO" id="GO:0005829">
    <property type="term" value="C:cytosol"/>
    <property type="evidence" value="ECO:0007669"/>
    <property type="project" value="TreeGrafter"/>
</dbReference>
<dbReference type="InterPro" id="IPR001261">
    <property type="entry name" value="ArgE/DapE_CS"/>
</dbReference>
<dbReference type="PANTHER" id="PTHR42994">
    <property type="entry name" value="PEPTIDASE T"/>
    <property type="match status" value="1"/>
</dbReference>
<dbReference type="SUPFAM" id="SSF55031">
    <property type="entry name" value="Bacterial exopeptidase dimerisation domain"/>
    <property type="match status" value="1"/>
</dbReference>
<dbReference type="OrthoDB" id="9804934at2"/>
<evidence type="ECO:0000313" key="11">
    <source>
        <dbReference type="EMBL" id="SJZ69539.1"/>
    </source>
</evidence>
<dbReference type="InterPro" id="IPR010161">
    <property type="entry name" value="Peptidase_M20B"/>
</dbReference>
<dbReference type="SUPFAM" id="SSF53187">
    <property type="entry name" value="Zn-dependent exopeptidases"/>
    <property type="match status" value="1"/>
</dbReference>
<comment type="function">
    <text evidence="7">Cleaves the N-terminal amino acid of tripeptides.</text>
</comment>
<gene>
    <name evidence="7" type="primary">pepT</name>
    <name evidence="11" type="ORF">SAMN02745174_01291</name>
</gene>
<comment type="cofactor">
    <cofactor evidence="7 9">
        <name>Zn(2+)</name>
        <dbReference type="ChEBI" id="CHEBI:29105"/>
    </cofactor>
    <text evidence="7 9">Binds 2 Zn(2+) ions per subunit.</text>
</comment>
<dbReference type="PIRSF" id="PIRSF037215">
    <property type="entry name" value="Peptidase_M20B"/>
    <property type="match status" value="1"/>
</dbReference>
<feature type="active site" evidence="7 8">
    <location>
        <position position="80"/>
    </location>
</feature>
<evidence type="ECO:0000256" key="5">
    <source>
        <dbReference type="ARBA" id="ARBA00022833"/>
    </source>
</evidence>
<evidence type="ECO:0000256" key="9">
    <source>
        <dbReference type="PIRSR" id="PIRSR037215-2"/>
    </source>
</evidence>
<dbReference type="PROSITE" id="PS00759">
    <property type="entry name" value="ARGE_DAPE_CPG2_2"/>
    <property type="match status" value="1"/>
</dbReference>
<evidence type="ECO:0000256" key="2">
    <source>
        <dbReference type="ARBA" id="ARBA00022670"/>
    </source>
</evidence>
<evidence type="ECO:0000313" key="12">
    <source>
        <dbReference type="Proteomes" id="UP000191153"/>
    </source>
</evidence>
<dbReference type="Gene3D" id="3.40.630.10">
    <property type="entry name" value="Zn peptidases"/>
    <property type="match status" value="1"/>
</dbReference>
<comment type="subcellular location">
    <subcellularLocation>
        <location evidence="7">Cytoplasm</location>
    </subcellularLocation>
</comment>
<keyword evidence="12" id="KW-1185">Reference proteome</keyword>
<keyword evidence="5 7" id="KW-0862">Zinc</keyword>
<feature type="binding site" evidence="7 9">
    <location>
        <position position="141"/>
    </location>
    <ligand>
        <name>Zn(2+)</name>
        <dbReference type="ChEBI" id="CHEBI:29105"/>
        <label>1</label>
    </ligand>
</feature>
<dbReference type="HAMAP" id="MF_00550">
    <property type="entry name" value="Aminopeptidase_M20"/>
    <property type="match status" value="1"/>
</dbReference>
<dbReference type="CDD" id="cd03892">
    <property type="entry name" value="M20_peptT"/>
    <property type="match status" value="1"/>
</dbReference>
<proteinExistence type="inferred from homology"/>
<dbReference type="Pfam" id="PF07687">
    <property type="entry name" value="M20_dimer"/>
    <property type="match status" value="1"/>
</dbReference>
<dbReference type="InterPro" id="IPR002933">
    <property type="entry name" value="Peptidase_M20"/>
</dbReference>
<dbReference type="PANTHER" id="PTHR42994:SF1">
    <property type="entry name" value="PEPTIDASE T"/>
    <property type="match status" value="1"/>
</dbReference>
<dbReference type="GO" id="GO:0043171">
    <property type="term" value="P:peptide catabolic process"/>
    <property type="evidence" value="ECO:0007669"/>
    <property type="project" value="UniProtKB-UniRule"/>
</dbReference>
<comment type="similarity">
    <text evidence="1 7">Belongs to the peptidase M20B family.</text>
</comment>
<accession>A0A1T4MR57</accession>
<dbReference type="InterPro" id="IPR036264">
    <property type="entry name" value="Bact_exopeptidase_dim_dom"/>
</dbReference>
<keyword evidence="2 7" id="KW-0645">Protease</keyword>
<evidence type="ECO:0000259" key="10">
    <source>
        <dbReference type="Pfam" id="PF07687"/>
    </source>
</evidence>
<feature type="binding site" evidence="7 9">
    <location>
        <position position="141"/>
    </location>
    <ligand>
        <name>Zn(2+)</name>
        <dbReference type="ChEBI" id="CHEBI:29105"/>
        <label>2</label>
    </ligand>
</feature>
<dbReference type="GO" id="GO:0008270">
    <property type="term" value="F:zinc ion binding"/>
    <property type="evidence" value="ECO:0007669"/>
    <property type="project" value="UniProtKB-UniRule"/>
</dbReference>